<comment type="caution">
    <text evidence="1">The sequence shown here is derived from an EMBL/GenBank/DDBJ whole genome shotgun (WGS) entry which is preliminary data.</text>
</comment>
<name>A0ACB5UHA4_9FIRM</name>
<protein>
    <submittedName>
        <fullName evidence="1">Uncharacterized protein</fullName>
    </submittedName>
</protein>
<dbReference type="EMBL" id="BTPU01000020">
    <property type="protein sequence ID" value="GMQ62131.1"/>
    <property type="molecule type" value="Genomic_DNA"/>
</dbReference>
<reference evidence="1" key="1">
    <citation type="submission" date="2023-09" db="EMBL/GenBank/DDBJ databases">
        <title>Vallitalea sediminicola and Vallitalea maricola sp. nov., anaerobic bacteria isolated from marine sediment.</title>
        <authorList>
            <person name="Hirano S."/>
            <person name="Maeda A."/>
            <person name="Terahara T."/>
            <person name="Mori K."/>
            <person name="Hamada M."/>
            <person name="Matsumoto R."/>
            <person name="Kobayashi T."/>
        </authorList>
    </citation>
    <scope>NUCLEOTIDE SEQUENCE</scope>
    <source>
        <strain evidence="1">AN17-2</strain>
    </source>
</reference>
<organism evidence="1 2">
    <name type="scientific">Vallitalea maricola</name>
    <dbReference type="NCBI Taxonomy" id="3074433"/>
    <lineage>
        <taxon>Bacteria</taxon>
        <taxon>Bacillati</taxon>
        <taxon>Bacillota</taxon>
        <taxon>Clostridia</taxon>
        <taxon>Lachnospirales</taxon>
        <taxon>Vallitaleaceae</taxon>
        <taxon>Vallitalea</taxon>
    </lineage>
</organism>
<evidence type="ECO:0000313" key="1">
    <source>
        <dbReference type="EMBL" id="GMQ62131.1"/>
    </source>
</evidence>
<gene>
    <name evidence="1" type="ORF">AN2V17_13620</name>
</gene>
<keyword evidence="2" id="KW-1185">Reference proteome</keyword>
<sequence>MIHTIKKILGEFSGMDYKLVTNDMNLKDDLYLDDSDLDDVLNEIEDLFGFEFNERDTELIYVSDLIAFVKTAI</sequence>
<proteinExistence type="predicted"/>
<evidence type="ECO:0000313" key="2">
    <source>
        <dbReference type="Proteomes" id="UP001374599"/>
    </source>
</evidence>
<dbReference type="Proteomes" id="UP001374599">
    <property type="component" value="Unassembled WGS sequence"/>
</dbReference>
<accession>A0ACB5UHA4</accession>